<proteinExistence type="inferred from homology"/>
<protein>
    <recommendedName>
        <fullName evidence="2">Antitoxin</fullName>
    </recommendedName>
</protein>
<comment type="function">
    <text evidence="2">Antitoxin component of a type II toxin-antitoxin (TA) system.</text>
</comment>
<sequence length="75" mass="8783">MIEHLTPSRLRANLYRVLDRVLATGRPVTIERRGRRLQIVPEASRKLDALKAHPDYLKDDPEALVHMDWSGEWRP</sequence>
<comment type="caution">
    <text evidence="3">The sequence shown here is derived from an EMBL/GenBank/DDBJ whole genome shotgun (WGS) entry which is preliminary data.</text>
</comment>
<dbReference type="Proteomes" id="UP000245474">
    <property type="component" value="Unassembled WGS sequence"/>
</dbReference>
<keyword evidence="4" id="KW-1185">Reference proteome</keyword>
<comment type="similarity">
    <text evidence="1 2">Belongs to the phD/YefM antitoxin family.</text>
</comment>
<dbReference type="EMBL" id="QFFI01000014">
    <property type="protein sequence ID" value="PWG62957.1"/>
    <property type="molecule type" value="Genomic_DNA"/>
</dbReference>
<evidence type="ECO:0000256" key="1">
    <source>
        <dbReference type="ARBA" id="ARBA00009981"/>
    </source>
</evidence>
<dbReference type="InterPro" id="IPR006442">
    <property type="entry name" value="Antitoxin_Phd/YefM"/>
</dbReference>
<accession>A0A2U2N1M0</accession>
<name>A0A2U2N1M0_9GAMM</name>
<dbReference type="OrthoDB" id="1551231at2"/>
<gene>
    <name evidence="3" type="ORF">DEM34_10180</name>
</gene>
<organism evidence="3 4">
    <name type="scientific">Sediminicurvatus halobius</name>
    <dbReference type="NCBI Taxonomy" id="2182432"/>
    <lineage>
        <taxon>Bacteria</taxon>
        <taxon>Pseudomonadati</taxon>
        <taxon>Pseudomonadota</taxon>
        <taxon>Gammaproteobacteria</taxon>
        <taxon>Chromatiales</taxon>
        <taxon>Ectothiorhodospiraceae</taxon>
        <taxon>Sediminicurvatus</taxon>
    </lineage>
</organism>
<evidence type="ECO:0000256" key="2">
    <source>
        <dbReference type="RuleBase" id="RU362080"/>
    </source>
</evidence>
<dbReference type="Gene3D" id="3.40.1620.10">
    <property type="entry name" value="YefM-like domain"/>
    <property type="match status" value="1"/>
</dbReference>
<evidence type="ECO:0000313" key="3">
    <source>
        <dbReference type="EMBL" id="PWG62957.1"/>
    </source>
</evidence>
<dbReference type="InterPro" id="IPR036165">
    <property type="entry name" value="YefM-like_sf"/>
</dbReference>
<dbReference type="RefSeq" id="WP_109678706.1">
    <property type="nucleotide sequence ID" value="NZ_CP086615.1"/>
</dbReference>
<reference evidence="3 4" key="1">
    <citation type="submission" date="2018-05" db="EMBL/GenBank/DDBJ databases">
        <title>Spiribacter halobius sp. nov., a moderately halophilic bacterium isolated from marine solar saltern.</title>
        <authorList>
            <person name="Zheng W.-S."/>
            <person name="Lu D.-C."/>
            <person name="Du Z.-J."/>
        </authorList>
    </citation>
    <scope>NUCLEOTIDE SEQUENCE [LARGE SCALE GENOMIC DNA]</scope>
    <source>
        <strain evidence="3 4">E85</strain>
    </source>
</reference>
<dbReference type="SUPFAM" id="SSF143120">
    <property type="entry name" value="YefM-like"/>
    <property type="match status" value="1"/>
</dbReference>
<dbReference type="AlphaFoldDB" id="A0A2U2N1M0"/>
<evidence type="ECO:0000313" key="4">
    <source>
        <dbReference type="Proteomes" id="UP000245474"/>
    </source>
</evidence>
<dbReference type="Pfam" id="PF02604">
    <property type="entry name" value="PhdYeFM_antitox"/>
    <property type="match status" value="1"/>
</dbReference>